<reference evidence="2" key="1">
    <citation type="submission" date="2021-01" db="EMBL/GenBank/DDBJ databases">
        <title>Whole genome shotgun sequence of Rhizocola hellebori NBRC 109834.</title>
        <authorList>
            <person name="Komaki H."/>
            <person name="Tamura T."/>
        </authorList>
    </citation>
    <scope>NUCLEOTIDE SEQUENCE</scope>
    <source>
        <strain evidence="2">NBRC 109834</strain>
    </source>
</reference>
<dbReference type="Proteomes" id="UP000612899">
    <property type="component" value="Unassembled WGS sequence"/>
</dbReference>
<accession>A0A8J3QB00</accession>
<proteinExistence type="predicted"/>
<gene>
    <name evidence="2" type="ORF">Rhe02_47310</name>
</gene>
<dbReference type="EMBL" id="BONY01000029">
    <property type="protein sequence ID" value="GIH06664.1"/>
    <property type="molecule type" value="Genomic_DNA"/>
</dbReference>
<evidence type="ECO:0000313" key="2">
    <source>
        <dbReference type="EMBL" id="GIH06664.1"/>
    </source>
</evidence>
<dbReference type="SUPFAM" id="SSF48452">
    <property type="entry name" value="TPR-like"/>
    <property type="match status" value="1"/>
</dbReference>
<dbReference type="Pfam" id="PF01381">
    <property type="entry name" value="HTH_3"/>
    <property type="match status" value="1"/>
</dbReference>
<comment type="caution">
    <text evidence="2">The sequence shown here is derived from an EMBL/GenBank/DDBJ whole genome shotgun (WGS) entry which is preliminary data.</text>
</comment>
<dbReference type="InterPro" id="IPR011990">
    <property type="entry name" value="TPR-like_helical_dom_sf"/>
</dbReference>
<dbReference type="RefSeq" id="WP_203910476.1">
    <property type="nucleotide sequence ID" value="NZ_BONY01000029.1"/>
</dbReference>
<dbReference type="InterPro" id="IPR010982">
    <property type="entry name" value="Lambda_DNA-bd_dom_sf"/>
</dbReference>
<evidence type="ECO:0000259" key="1">
    <source>
        <dbReference type="PROSITE" id="PS50943"/>
    </source>
</evidence>
<dbReference type="Gene3D" id="1.10.260.40">
    <property type="entry name" value="lambda repressor-like DNA-binding domains"/>
    <property type="match status" value="1"/>
</dbReference>
<dbReference type="GO" id="GO:0003677">
    <property type="term" value="F:DNA binding"/>
    <property type="evidence" value="ECO:0007669"/>
    <property type="project" value="InterPro"/>
</dbReference>
<dbReference type="SMART" id="SM00530">
    <property type="entry name" value="HTH_XRE"/>
    <property type="match status" value="1"/>
</dbReference>
<protein>
    <recommendedName>
        <fullName evidence="1">HTH cro/C1-type domain-containing protein</fullName>
    </recommendedName>
</protein>
<dbReference type="InterPro" id="IPR001387">
    <property type="entry name" value="Cro/C1-type_HTH"/>
</dbReference>
<name>A0A8J3QB00_9ACTN</name>
<feature type="domain" description="HTH cro/C1-type" evidence="1">
    <location>
        <begin position="19"/>
        <end position="65"/>
    </location>
</feature>
<evidence type="ECO:0000313" key="3">
    <source>
        <dbReference type="Proteomes" id="UP000612899"/>
    </source>
</evidence>
<keyword evidence="3" id="KW-1185">Reference proteome</keyword>
<dbReference type="SUPFAM" id="SSF47413">
    <property type="entry name" value="lambda repressor-like DNA-binding domains"/>
    <property type="match status" value="1"/>
</dbReference>
<dbReference type="Gene3D" id="1.25.40.10">
    <property type="entry name" value="Tetratricopeptide repeat domain"/>
    <property type="match status" value="1"/>
</dbReference>
<sequence length="394" mass="43686">MRKVIMKRVRFAKRRRLVGLSQEKLAEQLGVDRTTVIRWERGETEPQPWQRPNLAVALKVSVEELGALLAVGPEDVWRPIMAPFPNAADPADDLSAMRSFRLADRQVGGTHLYNAVTGYLQHTIAPRLFGVNVSVDNDGLFAAAAGLTEMAGWMAHDAGRDDAAEQHFHRALRLASAGNDAQLGAHIFASLSHLSHYRRQPEQAVRLAQSGRERLAVGQSHSGVQSRLFAMEARGCAILREEEHCTERLLLAERALEGEQAEISSPWVSHFDHAALAAEAARCFLALGQLDSAKRWTEQIVALRPADRPRSRAFAQLMLVSVLIAQRKIDEACSVAREVLDATRTVSSYLVLQQLEALGRALLGHRLKPEVAVFLGLLREELAHRRSLQWVPSS</sequence>
<dbReference type="AlphaFoldDB" id="A0A8J3QB00"/>
<dbReference type="PROSITE" id="PS50943">
    <property type="entry name" value="HTH_CROC1"/>
    <property type="match status" value="1"/>
</dbReference>
<organism evidence="2 3">
    <name type="scientific">Rhizocola hellebori</name>
    <dbReference type="NCBI Taxonomy" id="1392758"/>
    <lineage>
        <taxon>Bacteria</taxon>
        <taxon>Bacillati</taxon>
        <taxon>Actinomycetota</taxon>
        <taxon>Actinomycetes</taxon>
        <taxon>Micromonosporales</taxon>
        <taxon>Micromonosporaceae</taxon>
        <taxon>Rhizocola</taxon>
    </lineage>
</organism>
<dbReference type="CDD" id="cd00093">
    <property type="entry name" value="HTH_XRE"/>
    <property type="match status" value="1"/>
</dbReference>